<protein>
    <recommendedName>
        <fullName evidence="4">Odorant receptor</fullName>
    </recommendedName>
</protein>
<feature type="transmembrane region" description="Helical" evidence="1">
    <location>
        <begin position="193"/>
        <end position="222"/>
    </location>
</feature>
<name>A0ABP1PM01_9HEXA</name>
<comment type="caution">
    <text evidence="2">The sequence shown here is derived from an EMBL/GenBank/DDBJ whole genome shotgun (WGS) entry which is preliminary data.</text>
</comment>
<evidence type="ECO:0000313" key="2">
    <source>
        <dbReference type="EMBL" id="CAL8070945.1"/>
    </source>
</evidence>
<accession>A0ABP1PM01</accession>
<feature type="transmembrane region" description="Helical" evidence="1">
    <location>
        <begin position="148"/>
        <end position="172"/>
    </location>
</feature>
<feature type="transmembrane region" description="Helical" evidence="1">
    <location>
        <begin position="290"/>
        <end position="311"/>
    </location>
</feature>
<feature type="transmembrane region" description="Helical" evidence="1">
    <location>
        <begin position="48"/>
        <end position="68"/>
    </location>
</feature>
<dbReference type="EMBL" id="CAXLJM020000004">
    <property type="protein sequence ID" value="CAL8070945.1"/>
    <property type="molecule type" value="Genomic_DNA"/>
</dbReference>
<feature type="transmembrane region" description="Helical" evidence="1">
    <location>
        <begin position="323"/>
        <end position="340"/>
    </location>
</feature>
<gene>
    <name evidence="2" type="ORF">ODALV1_LOCUS1491</name>
</gene>
<keyword evidence="1" id="KW-1133">Transmembrane helix</keyword>
<keyword evidence="1" id="KW-0812">Transmembrane</keyword>
<organism evidence="2 3">
    <name type="scientific">Orchesella dallaii</name>
    <dbReference type="NCBI Taxonomy" id="48710"/>
    <lineage>
        <taxon>Eukaryota</taxon>
        <taxon>Metazoa</taxon>
        <taxon>Ecdysozoa</taxon>
        <taxon>Arthropoda</taxon>
        <taxon>Hexapoda</taxon>
        <taxon>Collembola</taxon>
        <taxon>Entomobryomorpha</taxon>
        <taxon>Entomobryoidea</taxon>
        <taxon>Orchesellidae</taxon>
        <taxon>Orchesellinae</taxon>
        <taxon>Orchesella</taxon>
    </lineage>
</organism>
<evidence type="ECO:0000313" key="3">
    <source>
        <dbReference type="Proteomes" id="UP001642540"/>
    </source>
</evidence>
<feature type="transmembrane region" description="Helical" evidence="1">
    <location>
        <begin position="80"/>
        <end position="101"/>
    </location>
</feature>
<keyword evidence="1" id="KW-0472">Membrane</keyword>
<reference evidence="2 3" key="1">
    <citation type="submission" date="2024-08" db="EMBL/GenBank/DDBJ databases">
        <authorList>
            <person name="Cucini C."/>
            <person name="Frati F."/>
        </authorList>
    </citation>
    <scope>NUCLEOTIDE SEQUENCE [LARGE SCALE GENOMIC DNA]</scope>
</reference>
<evidence type="ECO:0000256" key="1">
    <source>
        <dbReference type="SAM" id="Phobius"/>
    </source>
</evidence>
<keyword evidence="3" id="KW-1185">Reference proteome</keyword>
<evidence type="ECO:0008006" key="4">
    <source>
        <dbReference type="Google" id="ProtNLM"/>
    </source>
</evidence>
<proteinExistence type="predicted"/>
<dbReference type="Proteomes" id="UP001642540">
    <property type="component" value="Unassembled WGS sequence"/>
</dbReference>
<sequence>MITRFMRKLVKYRILIMVYLNAATSWNWNAKQECFVPASIYLRWNGCLLLTLGSTFPFLMSTFLLAKLPNEEYMESRENFVVFILGWAEVFIITAILMISLRMKQYWRDIMYLMNEMYRYSDYIEDLMRRCNTHFNRNEQKYIYRANVLLAFVGILSTFIPLAFGACICVRVEPNHALLQEWLEVNISIRPKFIPFILFMIWILMDAVAVGFSAIAFLYGYLCLARSLLTGLTPHGLLRIVQPGSSRYKVTIRYKLNSRYFGVLDEMTVVQIFRTHQVFNTITNDICGSVLFSFHHVACLLAFLGGALTLLKATDEVLDGGPLVVAALGLAVISPLVLQYEESKEISEVCQKSDGIIRRCINLTDRRSMLYKFVKSCPKLKVHAGYPFFNVCKDTFSQFWAQGIDFLVASLAI</sequence>